<keyword evidence="3" id="KW-1185">Reference proteome</keyword>
<organism evidence="2 3">
    <name type="scientific">Thiorhodovibrio winogradskyi</name>
    <dbReference type="NCBI Taxonomy" id="77007"/>
    <lineage>
        <taxon>Bacteria</taxon>
        <taxon>Pseudomonadati</taxon>
        <taxon>Pseudomonadota</taxon>
        <taxon>Gammaproteobacteria</taxon>
        <taxon>Chromatiales</taxon>
        <taxon>Chromatiaceae</taxon>
        <taxon>Thiorhodovibrio</taxon>
    </lineage>
</organism>
<evidence type="ECO:0000313" key="3">
    <source>
        <dbReference type="Proteomes" id="UP001432180"/>
    </source>
</evidence>
<feature type="domain" description="Methyltransferase type 11" evidence="1">
    <location>
        <begin position="66"/>
        <end position="162"/>
    </location>
</feature>
<evidence type="ECO:0000259" key="1">
    <source>
        <dbReference type="Pfam" id="PF08241"/>
    </source>
</evidence>
<dbReference type="PANTHER" id="PTHR43861">
    <property type="entry name" value="TRANS-ACONITATE 2-METHYLTRANSFERASE-RELATED"/>
    <property type="match status" value="1"/>
</dbReference>
<sequence>MLRLLRRVKGMNEQEFDKFADEYLDMHRKNIRLSGEEPDFFSYYKVKDLVDGWARTNPDRSPAHILDFGGGTGGSAPHMRRLFPDSNITLADVSRRSLEIARSCGIKRLNALCFDGKILPLKDDSFDIGLAACVFHHIPEECHIHLLSEIRRVLKPGGQLFVFEHNPWNPFTVHAVNTCPFDKNAILIAAPKMRERMQAAGFSNVAVTYRLFFPGPLRRLRGLEPWLGRLAVGAQYRSVGAA</sequence>
<dbReference type="Pfam" id="PF08241">
    <property type="entry name" value="Methyltransf_11"/>
    <property type="match status" value="1"/>
</dbReference>
<dbReference type="Proteomes" id="UP001432180">
    <property type="component" value="Chromosome"/>
</dbReference>
<dbReference type="EMBL" id="CP121472">
    <property type="protein sequence ID" value="WPL17669.1"/>
    <property type="molecule type" value="Genomic_DNA"/>
</dbReference>
<evidence type="ECO:0000313" key="2">
    <source>
        <dbReference type="EMBL" id="WPL17669.1"/>
    </source>
</evidence>
<dbReference type="GO" id="GO:0008168">
    <property type="term" value="F:methyltransferase activity"/>
    <property type="evidence" value="ECO:0007669"/>
    <property type="project" value="UniProtKB-KW"/>
</dbReference>
<dbReference type="Gene3D" id="3.40.50.150">
    <property type="entry name" value="Vaccinia Virus protein VP39"/>
    <property type="match status" value="1"/>
</dbReference>
<dbReference type="SUPFAM" id="SSF53335">
    <property type="entry name" value="S-adenosyl-L-methionine-dependent methyltransferases"/>
    <property type="match status" value="1"/>
</dbReference>
<keyword evidence="2" id="KW-0489">Methyltransferase</keyword>
<dbReference type="GO" id="GO:0032259">
    <property type="term" value="P:methylation"/>
    <property type="evidence" value="ECO:0007669"/>
    <property type="project" value="UniProtKB-KW"/>
</dbReference>
<dbReference type="EC" id="2.1.1.156" evidence="2"/>
<protein>
    <submittedName>
        <fullName evidence="2">Glycine/sarcosine/dimethylglycine N-methyltransferase</fullName>
        <ecNumber evidence="2">2.1.1.156</ecNumber>
    </submittedName>
</protein>
<reference evidence="2 3" key="1">
    <citation type="journal article" date="2023" name="Microorganisms">
        <title>Thiorhodovibrio frisius and Trv. litoralis spp. nov., Two Novel Members from a Clade of Fastidious Purple Sulfur Bacteria That Exhibit Unique Red-Shifted Light-Harvesting Capabilities.</title>
        <authorList>
            <person name="Methner A."/>
            <person name="Kuzyk S.B."/>
            <person name="Petersen J."/>
            <person name="Bauer S."/>
            <person name="Brinkmann H."/>
            <person name="Sichau K."/>
            <person name="Wanner G."/>
            <person name="Wolf J."/>
            <person name="Neumann-Schaal M."/>
            <person name="Henke P."/>
            <person name="Tank M."/>
            <person name="Sproer C."/>
            <person name="Bunk B."/>
            <person name="Overmann J."/>
        </authorList>
    </citation>
    <scope>NUCLEOTIDE SEQUENCE [LARGE SCALE GENOMIC DNA]</scope>
    <source>
        <strain evidence="2 3">DSM 6702</strain>
    </source>
</reference>
<accession>A0ABZ0SBI8</accession>
<proteinExistence type="predicted"/>
<dbReference type="InterPro" id="IPR013216">
    <property type="entry name" value="Methyltransf_11"/>
</dbReference>
<keyword evidence="2" id="KW-0808">Transferase</keyword>
<gene>
    <name evidence="2" type="ORF">Thiowin_02708</name>
</gene>
<dbReference type="InterPro" id="IPR029063">
    <property type="entry name" value="SAM-dependent_MTases_sf"/>
</dbReference>
<name>A0ABZ0SBI8_9GAMM</name>
<dbReference type="CDD" id="cd02440">
    <property type="entry name" value="AdoMet_MTases"/>
    <property type="match status" value="1"/>
</dbReference>